<evidence type="ECO:0000259" key="4">
    <source>
        <dbReference type="Pfam" id="PF00593"/>
    </source>
</evidence>
<accession>A0A4P1JW62</accession>
<dbReference type="KEGG" id="bvy:NCTC9239_00626"/>
<dbReference type="SUPFAM" id="SSF56935">
    <property type="entry name" value="Porins"/>
    <property type="match status" value="1"/>
</dbReference>
<dbReference type="InterPro" id="IPR036942">
    <property type="entry name" value="Beta-barrel_TonB_sf"/>
</dbReference>
<proteinExistence type="predicted"/>
<dbReference type="InterPro" id="IPR000531">
    <property type="entry name" value="Beta-barrel_TonB"/>
</dbReference>
<dbReference type="Gene3D" id="2.40.170.20">
    <property type="entry name" value="TonB-dependent receptor, beta-barrel domain"/>
    <property type="match status" value="1"/>
</dbReference>
<evidence type="ECO:0000256" key="1">
    <source>
        <dbReference type="ARBA" id="ARBA00004442"/>
    </source>
</evidence>
<feature type="domain" description="TonB-dependent receptor-like beta-barrel" evidence="4">
    <location>
        <begin position="56"/>
        <end position="296"/>
    </location>
</feature>
<reference evidence="5 6" key="1">
    <citation type="submission" date="2019-04" db="EMBL/GenBank/DDBJ databases">
        <authorList>
            <consortium name="Pathogen Informatics"/>
        </authorList>
    </citation>
    <scope>NUCLEOTIDE SEQUENCE [LARGE SCALE GENOMIC DNA]</scope>
    <source>
        <strain evidence="5 6">NCTC9239</strain>
    </source>
</reference>
<evidence type="ECO:0000256" key="2">
    <source>
        <dbReference type="ARBA" id="ARBA00023136"/>
    </source>
</evidence>
<keyword evidence="5" id="KW-0675">Receptor</keyword>
<dbReference type="GO" id="GO:0009279">
    <property type="term" value="C:cell outer membrane"/>
    <property type="evidence" value="ECO:0007669"/>
    <property type="project" value="UniProtKB-SubCell"/>
</dbReference>
<dbReference type="RefSeq" id="WP_167493278.1">
    <property type="nucleotide sequence ID" value="NZ_LR588407.1"/>
</dbReference>
<keyword evidence="3" id="KW-0998">Cell outer membrane</keyword>
<dbReference type="Proteomes" id="UP000309952">
    <property type="component" value="Chromosome"/>
</dbReference>
<evidence type="ECO:0000256" key="3">
    <source>
        <dbReference type="ARBA" id="ARBA00023237"/>
    </source>
</evidence>
<protein>
    <submittedName>
        <fullName evidence="5">Outer membrane cobalamin receptor protein</fullName>
    </submittedName>
</protein>
<dbReference type="EMBL" id="LR588407">
    <property type="protein sequence ID" value="VTO12182.1"/>
    <property type="molecule type" value="Genomic_DNA"/>
</dbReference>
<organism evidence="5 6">
    <name type="scientific">Brevundimonas vancanneytii</name>
    <dbReference type="NCBI Taxonomy" id="1325724"/>
    <lineage>
        <taxon>Bacteria</taxon>
        <taxon>Pseudomonadati</taxon>
        <taxon>Pseudomonadota</taxon>
        <taxon>Alphaproteobacteria</taxon>
        <taxon>Caulobacterales</taxon>
        <taxon>Caulobacteraceae</taxon>
        <taxon>Brevundimonas</taxon>
    </lineage>
</organism>
<keyword evidence="2" id="KW-0472">Membrane</keyword>
<name>A0A4P1JW62_9CAUL</name>
<dbReference type="PANTHER" id="PTHR47234">
    <property type="match status" value="1"/>
</dbReference>
<sequence length="335" mass="36830">MRLTPANSSRRRADDADTVADICSGVTAGTAGVVAQNCRADSRIAAAIAAAPDGTFRQLNTQIKAPNAGNPNLFEETADTLTVGLVYRPSYLPGFEASVDYYDIKISDVIASLSNSALLLGCYSDASGADNVFCDTITRDEDGQLARILNQEQNLNETRARGVDVAASYRFDLEQWKVPGTFRASVNYSRRLELSTEYDSIDKVELVETVGEVGTAKNEARFGLSWYDDAWSVRWSSRFIGEVVDSLERQQQAVAAGWADPLYLYLDEYWRHDLSVSFKPNINNSNLKIFGTVKNIFNDYGPFLPDGTESGNAYNYSSAYGVIGRAFTLGVQVEF</sequence>
<keyword evidence="6" id="KW-1185">Reference proteome</keyword>
<dbReference type="AlphaFoldDB" id="A0A4P1JW62"/>
<dbReference type="PANTHER" id="PTHR47234:SF2">
    <property type="entry name" value="TONB-DEPENDENT RECEPTOR"/>
    <property type="match status" value="1"/>
</dbReference>
<evidence type="ECO:0000313" key="6">
    <source>
        <dbReference type="Proteomes" id="UP000309952"/>
    </source>
</evidence>
<comment type="subcellular location">
    <subcellularLocation>
        <location evidence="1">Cell outer membrane</location>
    </subcellularLocation>
</comment>
<gene>
    <name evidence="5" type="ORF">NCTC9239_00626</name>
</gene>
<evidence type="ECO:0000313" key="5">
    <source>
        <dbReference type="EMBL" id="VTO12182.1"/>
    </source>
</evidence>
<dbReference type="Pfam" id="PF00593">
    <property type="entry name" value="TonB_dep_Rec_b-barrel"/>
    <property type="match status" value="1"/>
</dbReference>